<dbReference type="InterPro" id="IPR030923">
    <property type="entry name" value="LptG"/>
</dbReference>
<protein>
    <submittedName>
        <fullName evidence="7">LPS export ABC transporter permease LptG</fullName>
    </submittedName>
</protein>
<feature type="transmembrane region" description="Helical" evidence="6">
    <location>
        <begin position="332"/>
        <end position="353"/>
    </location>
</feature>
<feature type="transmembrane region" description="Helical" evidence="6">
    <location>
        <begin position="122"/>
        <end position="141"/>
    </location>
</feature>
<sequence length="385" mass="42173">MTAATFRRASALPGALRNYQGRLTRIERYVLVHTLRSIAAALAIIAAVIMLIDFVEISRNVNDRVEVSAITLMGLTLEHSPAIILQLLPFVFLFGVLAAFVQLNRRSELIAMRAAGVSAWRFIFPAAGAAFVIGMLTVAALNPLASWLDGDYQRRMETLSRIGPAPEQGSIWLREGDAGRQVVIRARAREGDLGQRLRDASFFIYTTGPDGRRVFSERIEAQTATLRRGGWELVNARGARQGEQAERYDRLSLPSTLTPETAFEGFAEPRSISFWSLPGTISRIEAAGFSATSYRLRLHELLATPLLFAGMSMLAAAFSLRLMRLGDLATLATSGVGLGFMFFFFQQFCAALAQAEVLPTPLAAWAPPLLVLLSALTLLCYTEDG</sequence>
<accession>A0ABT8SK38</accession>
<evidence type="ECO:0000256" key="2">
    <source>
        <dbReference type="ARBA" id="ARBA00022475"/>
    </source>
</evidence>
<dbReference type="NCBIfam" id="TIGR04408">
    <property type="entry name" value="LptG_lptG"/>
    <property type="match status" value="1"/>
</dbReference>
<feature type="transmembrane region" description="Helical" evidence="6">
    <location>
        <begin position="29"/>
        <end position="52"/>
    </location>
</feature>
<feature type="transmembrane region" description="Helical" evidence="6">
    <location>
        <begin position="82"/>
        <end position="101"/>
    </location>
</feature>
<evidence type="ECO:0000256" key="4">
    <source>
        <dbReference type="ARBA" id="ARBA00022989"/>
    </source>
</evidence>
<name>A0ABT8SK38_9CAUL</name>
<keyword evidence="5 6" id="KW-0472">Membrane</keyword>
<dbReference type="PANTHER" id="PTHR33529:SF2">
    <property type="entry name" value="LIPOPOLYSACCHARIDE EXPORT SYSTEM PERMEASE PROTEIN LPTG"/>
    <property type="match status" value="1"/>
</dbReference>
<feature type="transmembrane region" description="Helical" evidence="6">
    <location>
        <begin position="301"/>
        <end position="320"/>
    </location>
</feature>
<dbReference type="Pfam" id="PF03739">
    <property type="entry name" value="LptF_LptG"/>
    <property type="match status" value="1"/>
</dbReference>
<dbReference type="Proteomes" id="UP001169063">
    <property type="component" value="Unassembled WGS sequence"/>
</dbReference>
<dbReference type="RefSeq" id="WP_302108778.1">
    <property type="nucleotide sequence ID" value="NZ_JAUKTR010000001.1"/>
</dbReference>
<dbReference type="InterPro" id="IPR005495">
    <property type="entry name" value="LptG/LptF_permease"/>
</dbReference>
<keyword evidence="8" id="KW-1185">Reference proteome</keyword>
<reference evidence="7" key="1">
    <citation type="submission" date="2023-07" db="EMBL/GenBank/DDBJ databases">
        <title>Brevundimonas soil sp. nov., isolated from the soil of chemical plant.</title>
        <authorList>
            <person name="Wu N."/>
        </authorList>
    </citation>
    <scope>NUCLEOTIDE SEQUENCE</scope>
    <source>
        <strain evidence="7">XZ-24</strain>
    </source>
</reference>
<evidence type="ECO:0000313" key="8">
    <source>
        <dbReference type="Proteomes" id="UP001169063"/>
    </source>
</evidence>
<dbReference type="EMBL" id="JAUKTR010000001">
    <property type="protein sequence ID" value="MDO1558364.1"/>
    <property type="molecule type" value="Genomic_DNA"/>
</dbReference>
<evidence type="ECO:0000313" key="7">
    <source>
        <dbReference type="EMBL" id="MDO1558364.1"/>
    </source>
</evidence>
<evidence type="ECO:0000256" key="6">
    <source>
        <dbReference type="SAM" id="Phobius"/>
    </source>
</evidence>
<evidence type="ECO:0000256" key="3">
    <source>
        <dbReference type="ARBA" id="ARBA00022692"/>
    </source>
</evidence>
<evidence type="ECO:0000256" key="5">
    <source>
        <dbReference type="ARBA" id="ARBA00023136"/>
    </source>
</evidence>
<organism evidence="7 8">
    <name type="scientific">Peiella sedimenti</name>
    <dbReference type="NCBI Taxonomy" id="3061083"/>
    <lineage>
        <taxon>Bacteria</taxon>
        <taxon>Pseudomonadati</taxon>
        <taxon>Pseudomonadota</taxon>
        <taxon>Alphaproteobacteria</taxon>
        <taxon>Caulobacterales</taxon>
        <taxon>Caulobacteraceae</taxon>
        <taxon>Peiella</taxon>
    </lineage>
</organism>
<keyword evidence="4 6" id="KW-1133">Transmembrane helix</keyword>
<comment type="caution">
    <text evidence="7">The sequence shown here is derived from an EMBL/GenBank/DDBJ whole genome shotgun (WGS) entry which is preliminary data.</text>
</comment>
<dbReference type="PANTHER" id="PTHR33529">
    <property type="entry name" value="SLR0882 PROTEIN-RELATED"/>
    <property type="match status" value="1"/>
</dbReference>
<proteinExistence type="predicted"/>
<feature type="transmembrane region" description="Helical" evidence="6">
    <location>
        <begin position="365"/>
        <end position="382"/>
    </location>
</feature>
<keyword evidence="3 6" id="KW-0812">Transmembrane</keyword>
<evidence type="ECO:0000256" key="1">
    <source>
        <dbReference type="ARBA" id="ARBA00004651"/>
    </source>
</evidence>
<comment type="subcellular location">
    <subcellularLocation>
        <location evidence="1">Cell membrane</location>
        <topology evidence="1">Multi-pass membrane protein</topology>
    </subcellularLocation>
</comment>
<gene>
    <name evidence="7" type="primary">lptG</name>
    <name evidence="7" type="ORF">Q0812_02850</name>
</gene>
<keyword evidence="2" id="KW-1003">Cell membrane</keyword>